<dbReference type="InterPro" id="IPR008902">
    <property type="entry name" value="Rhamnosid_concanavalin"/>
</dbReference>
<keyword evidence="3 8" id="KW-0378">Hydrolase</keyword>
<dbReference type="PANTHER" id="PTHR33307:SF6">
    <property type="entry name" value="ALPHA-RHAMNOSIDASE (EUROFUNG)-RELATED"/>
    <property type="match status" value="1"/>
</dbReference>
<reference evidence="8" key="2">
    <citation type="submission" date="2021-04" db="EMBL/GenBank/DDBJ databases">
        <authorList>
            <person name="Gilroy R."/>
        </authorList>
    </citation>
    <scope>NUCLEOTIDE SEQUENCE</scope>
    <source>
        <strain evidence="8">ChiW7-2402</strain>
    </source>
</reference>
<dbReference type="InterPro" id="IPR012341">
    <property type="entry name" value="6hp_glycosidase-like_sf"/>
</dbReference>
<dbReference type="EC" id="3.2.1.40" evidence="2"/>
<dbReference type="AlphaFoldDB" id="A0A9D2JYX9"/>
<dbReference type="Proteomes" id="UP000824102">
    <property type="component" value="Unassembled WGS sequence"/>
</dbReference>
<dbReference type="EMBL" id="DXBB01000064">
    <property type="protein sequence ID" value="HIZ72815.1"/>
    <property type="molecule type" value="Genomic_DNA"/>
</dbReference>
<name>A0A9D2JYX9_9FIRM</name>
<comment type="caution">
    <text evidence="8">The sequence shown here is derived from an EMBL/GenBank/DDBJ whole genome shotgun (WGS) entry which is preliminary data.</text>
</comment>
<dbReference type="Pfam" id="PF17390">
    <property type="entry name" value="Bac_rhamnosid_C"/>
    <property type="match status" value="1"/>
</dbReference>
<feature type="domain" description="Bacterial alpha-L-rhamnosidase N-terminal" evidence="5">
    <location>
        <begin position="130"/>
        <end position="262"/>
    </location>
</feature>
<evidence type="ECO:0000313" key="9">
    <source>
        <dbReference type="Proteomes" id="UP000824102"/>
    </source>
</evidence>
<organism evidence="8 9">
    <name type="scientific">Candidatus Gallimonas intestinavium</name>
    <dbReference type="NCBI Taxonomy" id="2838603"/>
    <lineage>
        <taxon>Bacteria</taxon>
        <taxon>Bacillati</taxon>
        <taxon>Bacillota</taxon>
        <taxon>Clostridia</taxon>
        <taxon>Candidatus Gallimonas</taxon>
    </lineage>
</organism>
<evidence type="ECO:0000313" key="8">
    <source>
        <dbReference type="EMBL" id="HIZ72815.1"/>
    </source>
</evidence>
<dbReference type="Gene3D" id="2.60.420.10">
    <property type="entry name" value="Maltose phosphorylase, domain 3"/>
    <property type="match status" value="1"/>
</dbReference>
<dbReference type="GO" id="GO:0005975">
    <property type="term" value="P:carbohydrate metabolic process"/>
    <property type="evidence" value="ECO:0007669"/>
    <property type="project" value="InterPro"/>
</dbReference>
<evidence type="ECO:0000256" key="3">
    <source>
        <dbReference type="ARBA" id="ARBA00022801"/>
    </source>
</evidence>
<dbReference type="Gene3D" id="2.60.120.260">
    <property type="entry name" value="Galactose-binding domain-like"/>
    <property type="match status" value="2"/>
</dbReference>
<dbReference type="InterPro" id="IPR008928">
    <property type="entry name" value="6-hairpin_glycosidase_sf"/>
</dbReference>
<evidence type="ECO:0000259" key="4">
    <source>
        <dbReference type="Pfam" id="PF05592"/>
    </source>
</evidence>
<evidence type="ECO:0000256" key="1">
    <source>
        <dbReference type="ARBA" id="ARBA00001445"/>
    </source>
</evidence>
<evidence type="ECO:0000259" key="5">
    <source>
        <dbReference type="Pfam" id="PF08531"/>
    </source>
</evidence>
<dbReference type="InterPro" id="IPR035398">
    <property type="entry name" value="Bac_rhamnosid_C"/>
</dbReference>
<dbReference type="Pfam" id="PF25788">
    <property type="entry name" value="Ig_Rha78A_N"/>
    <property type="match status" value="1"/>
</dbReference>
<sequence>MNLSDFRVVEAASGFCRVEKPHFSWKLKSDQRDTKQIKFELAILKDGKTIARAAGEGECVYILPEGEVLAPRTQYEARLTVEDNHGCRAGETLIFETDKLFEPFAAKMIAPKEAPAPVYALKGKFTAKKPVRAARLYATALGLYESYFGGKKAGDSYFAPFWTSYSHTLEYQTYDVTSLIQEGENDFEMLIGKGWYAGALGFMKQRGIYGDHTAGMAEIRLYYEDGTEDVFGTDESFKAVSTYIADSEFYFGETQDFTKEETSSPVEVISFPAKVVGQINEPVRCTQVLKPISCFHTPKGEYVLDFGQNFTGFVSLEVEGERGETITLRHAEVLDKEGNFYTENLREATSEDHFTLAGGKQVLTPHFTFHGFRYLQIVGKELPKEAVTGLVLHSDMKQTGKFECSDPRVDRLWQNIVWGQRSNFVDVPTDCPQRDERLGWTGDANVFFRTAAFNYDVSSFFNKWLLDLASEQRADGSVPHVIPDILSGNDGAALWSDCATMIPWNEYLVYGDKDALRAQFPAMKKWVDFVHSRCSENGLWQTGFQYGDWLALDGSNPATRTGSTDKHLVANVFYYVSTDIVAKAAHVLGEEALAKEYSARADAIKAAFQTEYFTATGRLVSETQTACVLTLHFDLVPEGKRERVIQTLKTNLSEHNNHLVTGFAGTPYLLFALSENGMHDLAEKLLFHEDFPSWLYAVKMGATTIWERWDGILPDGSLHEPSMNSFNHYSYGSVGDWLYRVVAGIRETSPGYRTLKLAPTLTKGLESVRAQFESVYGTVVSGYECKDGKLRVFVTVPANCTAQVVIPEHETVTVGSGSYEWEYETATDLKLLRYTMETRFGSILDMPEGRAILNELSPGMLDGPMVELARDMTLAEMCAYAGEQGTALFTAVLNKLNALPVMKK</sequence>
<comment type="catalytic activity">
    <reaction evidence="1">
        <text>Hydrolysis of terminal non-reducing alpha-L-rhamnose residues in alpha-L-rhamnosides.</text>
        <dbReference type="EC" id="3.2.1.40"/>
    </reaction>
</comment>
<evidence type="ECO:0000256" key="2">
    <source>
        <dbReference type="ARBA" id="ARBA00012652"/>
    </source>
</evidence>
<evidence type="ECO:0000259" key="6">
    <source>
        <dbReference type="Pfam" id="PF17389"/>
    </source>
</evidence>
<dbReference type="GO" id="GO:0030596">
    <property type="term" value="F:alpha-L-rhamnosidase activity"/>
    <property type="evidence" value="ECO:0007669"/>
    <property type="project" value="UniProtKB-EC"/>
</dbReference>
<dbReference type="Gene3D" id="1.50.10.10">
    <property type="match status" value="1"/>
</dbReference>
<proteinExistence type="predicted"/>
<reference evidence="8" key="1">
    <citation type="journal article" date="2021" name="PeerJ">
        <title>Extensive microbial diversity within the chicken gut microbiome revealed by metagenomics and culture.</title>
        <authorList>
            <person name="Gilroy R."/>
            <person name="Ravi A."/>
            <person name="Getino M."/>
            <person name="Pursley I."/>
            <person name="Horton D.L."/>
            <person name="Alikhan N.F."/>
            <person name="Baker D."/>
            <person name="Gharbi K."/>
            <person name="Hall N."/>
            <person name="Watson M."/>
            <person name="Adriaenssens E.M."/>
            <person name="Foster-Nyarko E."/>
            <person name="Jarju S."/>
            <person name="Secka A."/>
            <person name="Antonio M."/>
            <person name="Oren A."/>
            <person name="Chaudhuri R.R."/>
            <person name="La Ragione R."/>
            <person name="Hildebrand F."/>
            <person name="Pallen M.J."/>
        </authorList>
    </citation>
    <scope>NUCLEOTIDE SEQUENCE</scope>
    <source>
        <strain evidence="8">ChiW7-2402</strain>
    </source>
</reference>
<dbReference type="InterPro" id="IPR035396">
    <property type="entry name" value="Bac_rhamnosid6H"/>
</dbReference>
<dbReference type="PANTHER" id="PTHR33307">
    <property type="entry name" value="ALPHA-RHAMNOSIDASE (EUROFUNG)"/>
    <property type="match status" value="1"/>
</dbReference>
<accession>A0A9D2JYX9</accession>
<dbReference type="PIRSF" id="PIRSF010631">
    <property type="entry name" value="A-rhamnsds"/>
    <property type="match status" value="1"/>
</dbReference>
<gene>
    <name evidence="8" type="ORF">H9964_04470</name>
</gene>
<feature type="domain" description="Alpha-L-rhamnosidase concanavalin-like" evidence="4">
    <location>
        <begin position="296"/>
        <end position="393"/>
    </location>
</feature>
<feature type="domain" description="Alpha-L-rhamnosidase C-terminal" evidence="7">
    <location>
        <begin position="744"/>
        <end position="816"/>
    </location>
</feature>
<dbReference type="Pfam" id="PF17389">
    <property type="entry name" value="Bac_rhamnosid6H"/>
    <property type="match status" value="1"/>
</dbReference>
<dbReference type="SUPFAM" id="SSF48208">
    <property type="entry name" value="Six-hairpin glycosidases"/>
    <property type="match status" value="1"/>
</dbReference>
<dbReference type="Pfam" id="PF05592">
    <property type="entry name" value="Bac_rhamnosid"/>
    <property type="match status" value="1"/>
</dbReference>
<evidence type="ECO:0000259" key="7">
    <source>
        <dbReference type="Pfam" id="PF17390"/>
    </source>
</evidence>
<feature type="domain" description="Alpha-L-rhamnosidase six-hairpin glycosidase" evidence="6">
    <location>
        <begin position="397"/>
        <end position="742"/>
    </location>
</feature>
<dbReference type="InterPro" id="IPR013737">
    <property type="entry name" value="Bac_rhamnosid_N"/>
</dbReference>
<dbReference type="InterPro" id="IPR016007">
    <property type="entry name" value="Alpha_rhamnosid"/>
</dbReference>
<protein>
    <recommendedName>
        <fullName evidence="2">alpha-L-rhamnosidase</fullName>
        <ecNumber evidence="2">3.2.1.40</ecNumber>
    </recommendedName>
</protein>
<dbReference type="Pfam" id="PF08531">
    <property type="entry name" value="Bac_rhamnosid_N"/>
    <property type="match status" value="1"/>
</dbReference>